<evidence type="ECO:0000256" key="8">
    <source>
        <dbReference type="ARBA" id="ARBA00022989"/>
    </source>
</evidence>
<dbReference type="AlphaFoldDB" id="A0A1Y2B4E3"/>
<accession>A0A1Y2B4E3</accession>
<keyword evidence="4 12" id="KW-0328">Glycosyltransferase</keyword>
<evidence type="ECO:0000256" key="7">
    <source>
        <dbReference type="ARBA" id="ARBA00022968"/>
    </source>
</evidence>
<dbReference type="PANTHER" id="PTHR11929:SF194">
    <property type="entry name" value="ALPHA-(1,3)-FUCOSYLTRANSFERASE 10"/>
    <property type="match status" value="1"/>
</dbReference>
<keyword evidence="5 12" id="KW-0808">Transferase</keyword>
<feature type="domain" description="Fucosyltransferase C-terminal" evidence="13">
    <location>
        <begin position="138"/>
        <end position="311"/>
    </location>
</feature>
<dbReference type="InterPro" id="IPR055270">
    <property type="entry name" value="Glyco_tran_10_C"/>
</dbReference>
<keyword evidence="8" id="KW-1133">Transmembrane helix</keyword>
<evidence type="ECO:0000256" key="6">
    <source>
        <dbReference type="ARBA" id="ARBA00022692"/>
    </source>
</evidence>
<dbReference type="PANTHER" id="PTHR11929">
    <property type="entry name" value="ALPHA- 1,3 -FUCOSYLTRANSFERASE"/>
    <property type="match status" value="1"/>
</dbReference>
<evidence type="ECO:0000256" key="9">
    <source>
        <dbReference type="ARBA" id="ARBA00023136"/>
    </source>
</evidence>
<proteinExistence type="inferred from homology"/>
<keyword evidence="7" id="KW-0735">Signal-anchor</keyword>
<dbReference type="EC" id="2.4.1.-" evidence="12"/>
<dbReference type="FunFam" id="3.40.50.11660:FF:000002">
    <property type="entry name" value="Alpha-(1,3)-fucosyltransferase"/>
    <property type="match status" value="1"/>
</dbReference>
<dbReference type="GO" id="GO:0032580">
    <property type="term" value="C:Golgi cisterna membrane"/>
    <property type="evidence" value="ECO:0007669"/>
    <property type="project" value="UniProtKB-SubCell"/>
</dbReference>
<keyword evidence="9" id="KW-0472">Membrane</keyword>
<evidence type="ECO:0000259" key="13">
    <source>
        <dbReference type="Pfam" id="PF00852"/>
    </source>
</evidence>
<keyword evidence="10" id="KW-0325">Glycoprotein</keyword>
<keyword evidence="15" id="KW-1185">Reference proteome</keyword>
<dbReference type="SUPFAM" id="SSF53756">
    <property type="entry name" value="UDP-Glycosyltransferase/glycogen phosphorylase"/>
    <property type="match status" value="1"/>
</dbReference>
<evidence type="ECO:0000256" key="10">
    <source>
        <dbReference type="ARBA" id="ARBA00023180"/>
    </source>
</evidence>
<keyword evidence="12" id="KW-0333">Golgi apparatus</keyword>
<evidence type="ECO:0000256" key="12">
    <source>
        <dbReference type="RuleBase" id="RU003832"/>
    </source>
</evidence>
<name>A0A1Y2B4E3_9FUNG</name>
<evidence type="ECO:0000256" key="1">
    <source>
        <dbReference type="ARBA" id="ARBA00004606"/>
    </source>
</evidence>
<reference evidence="14 15" key="1">
    <citation type="submission" date="2016-08" db="EMBL/GenBank/DDBJ databases">
        <title>A Parts List for Fungal Cellulosomes Revealed by Comparative Genomics.</title>
        <authorList>
            <consortium name="DOE Joint Genome Institute"/>
            <person name="Haitjema C.H."/>
            <person name="Gilmore S.P."/>
            <person name="Henske J.K."/>
            <person name="Solomon K.V."/>
            <person name="De Groot R."/>
            <person name="Kuo A."/>
            <person name="Mondo S.J."/>
            <person name="Salamov A.A."/>
            <person name="Labutti K."/>
            <person name="Zhao Z."/>
            <person name="Chiniquy J."/>
            <person name="Barry K."/>
            <person name="Brewer H.M."/>
            <person name="Purvine S.O."/>
            <person name="Wright A.T."/>
            <person name="Boxma B."/>
            <person name="Van Alen T."/>
            <person name="Hackstein J.H."/>
            <person name="Baker S.E."/>
            <person name="Grigoriev I.V."/>
            <person name="O'Malley M.A."/>
        </authorList>
    </citation>
    <scope>NUCLEOTIDE SEQUENCE [LARGE SCALE GENOMIC DNA]</scope>
    <source>
        <strain evidence="14 15">G1</strain>
    </source>
</reference>
<evidence type="ECO:0000256" key="3">
    <source>
        <dbReference type="ARBA" id="ARBA00008919"/>
    </source>
</evidence>
<dbReference type="OrthoDB" id="2158569at2759"/>
<dbReference type="GO" id="GO:0008417">
    <property type="term" value="F:fucosyltransferase activity"/>
    <property type="evidence" value="ECO:0007669"/>
    <property type="project" value="InterPro"/>
</dbReference>
<dbReference type="EMBL" id="MCOG01000178">
    <property type="protein sequence ID" value="ORY29698.1"/>
    <property type="molecule type" value="Genomic_DNA"/>
</dbReference>
<evidence type="ECO:0000256" key="2">
    <source>
        <dbReference type="ARBA" id="ARBA00004922"/>
    </source>
</evidence>
<keyword evidence="6 12" id="KW-0812">Transmembrane</keyword>
<dbReference type="Proteomes" id="UP000193920">
    <property type="component" value="Unassembled WGS sequence"/>
</dbReference>
<evidence type="ECO:0000256" key="11">
    <source>
        <dbReference type="ARBA" id="ARBA00037847"/>
    </source>
</evidence>
<organism evidence="14 15">
    <name type="scientific">Neocallimastix californiae</name>
    <dbReference type="NCBI Taxonomy" id="1754190"/>
    <lineage>
        <taxon>Eukaryota</taxon>
        <taxon>Fungi</taxon>
        <taxon>Fungi incertae sedis</taxon>
        <taxon>Chytridiomycota</taxon>
        <taxon>Chytridiomycota incertae sedis</taxon>
        <taxon>Neocallimastigomycetes</taxon>
        <taxon>Neocallimastigales</taxon>
        <taxon>Neocallimastigaceae</taxon>
        <taxon>Neocallimastix</taxon>
    </lineage>
</organism>
<comment type="subcellular location">
    <subcellularLocation>
        <location evidence="11">Endomembrane system</location>
        <topology evidence="11">Single-pass membrane protein</topology>
    </subcellularLocation>
    <subcellularLocation>
        <location evidence="12">Golgi apparatus</location>
        <location evidence="12">Golgi stack membrane</location>
        <topology evidence="12">Single-pass type II membrane protein</topology>
    </subcellularLocation>
    <subcellularLocation>
        <location evidence="1">Membrane</location>
        <topology evidence="1">Single-pass type II membrane protein</topology>
    </subcellularLocation>
</comment>
<comment type="similarity">
    <text evidence="3 12">Belongs to the glycosyltransferase 10 family.</text>
</comment>
<comment type="caution">
    <text evidence="14">The sequence shown here is derived from an EMBL/GenBank/DDBJ whole genome shotgun (WGS) entry which is preliminary data.</text>
</comment>
<gene>
    <name evidence="14" type="ORF">LY90DRAFT_512795</name>
</gene>
<evidence type="ECO:0000256" key="5">
    <source>
        <dbReference type="ARBA" id="ARBA00022679"/>
    </source>
</evidence>
<dbReference type="STRING" id="1754190.A0A1Y2B4E3"/>
<dbReference type="Pfam" id="PF00852">
    <property type="entry name" value="Glyco_transf_10"/>
    <property type="match status" value="1"/>
</dbReference>
<comment type="pathway">
    <text evidence="2">Protein modification; protein glycosylation.</text>
</comment>
<dbReference type="InterPro" id="IPR038577">
    <property type="entry name" value="GT10-like_C_sf"/>
</dbReference>
<evidence type="ECO:0000313" key="14">
    <source>
        <dbReference type="EMBL" id="ORY29698.1"/>
    </source>
</evidence>
<evidence type="ECO:0000256" key="4">
    <source>
        <dbReference type="ARBA" id="ARBA00022676"/>
    </source>
</evidence>
<dbReference type="InterPro" id="IPR001503">
    <property type="entry name" value="Glyco_trans_10"/>
</dbReference>
<protein>
    <recommendedName>
        <fullName evidence="12">Fucosyltransferase</fullName>
        <ecNumber evidence="12">2.4.1.-</ecNumber>
    </recommendedName>
</protein>
<sequence>MENDSRIITKNILSKKEVDYKIYYKGKNYHYKEDPEGKNCPFSWKYVNNVKESDIINLNVLDNLKEINNIENFKYDKNRQKLILTSMESIVRYRVMITKRKYFDYSLEYHLDSDVPITYVPFHFEKSPISVKEKIKGNKAIAAVFISNCQSKERLIYIKELMNYVKIDSYGKCLHNKDERKEDKGKDQYETKLNIIRKYKFTLAFENSVDRDYVTEKFFQPLIEGSVPVYYGAQNIADFAPDKYSYIDVRKFKNPNELAKYLIYLDKNDKEYEKYLEWKKKAKEGDLGENLKRLMEIKKLNPICLLLQRINNIWINPFLTEWDRKDISKKERACLLC</sequence>
<dbReference type="UniPathway" id="UPA00378"/>
<dbReference type="Gene3D" id="3.40.50.11660">
    <property type="entry name" value="Glycosyl transferase family 10, C-terminal domain"/>
    <property type="match status" value="1"/>
</dbReference>
<evidence type="ECO:0000313" key="15">
    <source>
        <dbReference type="Proteomes" id="UP000193920"/>
    </source>
</evidence>